<evidence type="ECO:0000256" key="4">
    <source>
        <dbReference type="ARBA" id="ARBA00012622"/>
    </source>
</evidence>
<dbReference type="Pfam" id="PF02677">
    <property type="entry name" value="QueH"/>
    <property type="match status" value="1"/>
</dbReference>
<evidence type="ECO:0000256" key="16">
    <source>
        <dbReference type="ARBA" id="ARBA00047415"/>
    </source>
</evidence>
<evidence type="ECO:0000256" key="5">
    <source>
        <dbReference type="ARBA" id="ARBA00016895"/>
    </source>
</evidence>
<keyword evidence="14 17" id="KW-0676">Redox-active center</keyword>
<keyword evidence="6 17" id="KW-0004">4Fe-4S</keyword>
<comment type="similarity">
    <text evidence="3 17">Belongs to the QueH family.</text>
</comment>
<evidence type="ECO:0000256" key="13">
    <source>
        <dbReference type="ARBA" id="ARBA00023157"/>
    </source>
</evidence>
<dbReference type="InterPro" id="IPR003828">
    <property type="entry name" value="QueH"/>
</dbReference>
<dbReference type="AlphaFoldDB" id="A0A2D3WDQ7"/>
<dbReference type="PANTHER" id="PTHR36701:SF1">
    <property type="entry name" value="EPOXYQUEUOSINE REDUCTASE QUEH"/>
    <property type="match status" value="1"/>
</dbReference>
<keyword evidence="12 17" id="KW-0411">Iron-sulfur</keyword>
<sequence>MLVHICCSVDSHFFIEKLQQEYPDEKLIGFFYDPNIHPYSEYQLRLLDVERSCQKLGIELIEGEYDFENWMDAVRGLENEPEKGSRCEVCFDRRFEVSAHKAIELGESTMTTTLLVSPKKSQEQLIRSGEAFEETHGVKFVPFDYRKNNGTADQGRVAKEQQLYRQDYCGCLYGLSMQRDQQHRLMDEMFSPLSRQILPASIEERLELYTRRNELEDAGTPYRILKERFYNYRLLRALVKVGSEVIPSYPLFYSTISRTTTEGKIDFEIEGQFFLNREEVRFITIDTFNTLTVLSYKNTKELMFNAPSLESEMVLRTQLTNSPFNTSAIIVVDEIPTAKITLVLETKTYDDTREKLVFSEKIILQH</sequence>
<dbReference type="RefSeq" id="WP_294896180.1">
    <property type="nucleotide sequence ID" value="NZ_DLUI01000116.1"/>
</dbReference>
<gene>
    <name evidence="17" type="primary">queH</name>
    <name evidence="18" type="ORF">CFH83_08045</name>
</gene>
<evidence type="ECO:0000256" key="14">
    <source>
        <dbReference type="ARBA" id="ARBA00023284"/>
    </source>
</evidence>
<dbReference type="GO" id="GO:0051539">
    <property type="term" value="F:4 iron, 4 sulfur cluster binding"/>
    <property type="evidence" value="ECO:0007669"/>
    <property type="project" value="UniProtKB-UniRule"/>
</dbReference>
<evidence type="ECO:0000256" key="2">
    <source>
        <dbReference type="ARBA" id="ARBA00004691"/>
    </source>
</evidence>
<evidence type="ECO:0000256" key="3">
    <source>
        <dbReference type="ARBA" id="ARBA00008207"/>
    </source>
</evidence>
<keyword evidence="7 17" id="KW-0819">tRNA processing</keyword>
<keyword evidence="9 17" id="KW-0671">Queuosine biosynthesis</keyword>
<evidence type="ECO:0000256" key="10">
    <source>
        <dbReference type="ARBA" id="ARBA00023002"/>
    </source>
</evidence>
<organism evidence="18 19">
    <name type="scientific">Sulfuricurvum kujiense</name>
    <dbReference type="NCBI Taxonomy" id="148813"/>
    <lineage>
        <taxon>Bacteria</taxon>
        <taxon>Pseudomonadati</taxon>
        <taxon>Campylobacterota</taxon>
        <taxon>Epsilonproteobacteria</taxon>
        <taxon>Campylobacterales</taxon>
        <taxon>Sulfurimonadaceae</taxon>
        <taxon>Sulfuricurvum</taxon>
    </lineage>
</organism>
<evidence type="ECO:0000256" key="1">
    <source>
        <dbReference type="ARBA" id="ARBA00002268"/>
    </source>
</evidence>
<keyword evidence="13 17" id="KW-1015">Disulfide bond</keyword>
<dbReference type="Proteomes" id="UP000228859">
    <property type="component" value="Unassembled WGS sequence"/>
</dbReference>
<comment type="function">
    <text evidence="1 17">Catalyzes the conversion of epoxyqueuosine (oQ) to queuosine (Q), which is a hypermodified base found in the wobble positions of tRNA(Asp), tRNA(Asn), tRNA(His) and tRNA(Tyr).</text>
</comment>
<dbReference type="GO" id="GO:0016787">
    <property type="term" value="F:hydrolase activity"/>
    <property type="evidence" value="ECO:0007669"/>
    <property type="project" value="UniProtKB-KW"/>
</dbReference>
<evidence type="ECO:0000256" key="7">
    <source>
        <dbReference type="ARBA" id="ARBA00022694"/>
    </source>
</evidence>
<evidence type="ECO:0000256" key="9">
    <source>
        <dbReference type="ARBA" id="ARBA00022785"/>
    </source>
</evidence>
<name>A0A2D3WDQ7_9BACT</name>
<dbReference type="EMBL" id="DLUI01000116">
    <property type="protein sequence ID" value="DAB38025.1"/>
    <property type="molecule type" value="Genomic_DNA"/>
</dbReference>
<dbReference type="GO" id="GO:0046872">
    <property type="term" value="F:metal ion binding"/>
    <property type="evidence" value="ECO:0007669"/>
    <property type="project" value="UniProtKB-KW"/>
</dbReference>
<comment type="catalytic activity">
    <reaction evidence="16 17">
        <text>epoxyqueuosine(34) in tRNA + AH2 = queuosine(34) in tRNA + A + H2O</text>
        <dbReference type="Rhea" id="RHEA:32159"/>
        <dbReference type="Rhea" id="RHEA-COMP:18571"/>
        <dbReference type="Rhea" id="RHEA-COMP:18582"/>
        <dbReference type="ChEBI" id="CHEBI:13193"/>
        <dbReference type="ChEBI" id="CHEBI:15377"/>
        <dbReference type="ChEBI" id="CHEBI:17499"/>
        <dbReference type="ChEBI" id="CHEBI:194431"/>
        <dbReference type="ChEBI" id="CHEBI:194443"/>
        <dbReference type="EC" id="1.17.99.6"/>
    </reaction>
</comment>
<dbReference type="EC" id="1.17.99.6" evidence="4 17"/>
<dbReference type="UniPathway" id="UPA00392"/>
<keyword evidence="18" id="KW-0378">Hydrolase</keyword>
<evidence type="ECO:0000256" key="17">
    <source>
        <dbReference type="HAMAP-Rule" id="MF_02089"/>
    </source>
</evidence>
<keyword evidence="10 17" id="KW-0560">Oxidoreductase</keyword>
<dbReference type="GO" id="GO:0052693">
    <property type="term" value="F:epoxyqueuosine reductase activity"/>
    <property type="evidence" value="ECO:0007669"/>
    <property type="project" value="UniProtKB-UniRule"/>
</dbReference>
<feature type="disulfide bond" description="Redox-active" evidence="17">
    <location>
        <begin position="169"/>
        <end position="171"/>
    </location>
</feature>
<protein>
    <recommendedName>
        <fullName evidence="5 17">Epoxyqueuosine reductase QueH</fullName>
        <ecNumber evidence="4 17">1.17.99.6</ecNumber>
    </recommendedName>
    <alternativeName>
        <fullName evidence="15 17">Queuosine biosynthesis protein QueH</fullName>
    </alternativeName>
</protein>
<comment type="caution">
    <text evidence="18">The sequence shown here is derived from an EMBL/GenBank/DDBJ whole genome shotgun (WGS) entry which is preliminary data.</text>
</comment>
<evidence type="ECO:0000256" key="6">
    <source>
        <dbReference type="ARBA" id="ARBA00022485"/>
    </source>
</evidence>
<dbReference type="GO" id="GO:0008616">
    <property type="term" value="P:tRNA queuosine(34) biosynthetic process"/>
    <property type="evidence" value="ECO:0007669"/>
    <property type="project" value="UniProtKB-UniRule"/>
</dbReference>
<evidence type="ECO:0000256" key="15">
    <source>
        <dbReference type="ARBA" id="ARBA00031446"/>
    </source>
</evidence>
<feature type="binding site" evidence="17">
    <location>
        <position position="87"/>
    </location>
    <ligand>
        <name>[4Fe-4S] cluster</name>
        <dbReference type="ChEBI" id="CHEBI:49883"/>
    </ligand>
</feature>
<feature type="binding site" evidence="17">
    <location>
        <position position="6"/>
    </location>
    <ligand>
        <name>[4Fe-4S] cluster</name>
        <dbReference type="ChEBI" id="CHEBI:49883"/>
    </ligand>
</feature>
<evidence type="ECO:0000256" key="12">
    <source>
        <dbReference type="ARBA" id="ARBA00023014"/>
    </source>
</evidence>
<proteinExistence type="inferred from homology"/>
<reference evidence="18 19" key="1">
    <citation type="journal article" date="2017" name="Front. Microbiol.">
        <title>Comparative Genomic Analysis of the Class Epsilonproteobacteria and Proposed Reclassification to Epsilonbacteraeota (phyl. nov.).</title>
        <authorList>
            <person name="Waite D.W."/>
            <person name="Vanwonterghem I."/>
            <person name="Rinke C."/>
            <person name="Parks D.H."/>
            <person name="Zhang Y."/>
            <person name="Takai K."/>
            <person name="Sievert S.M."/>
            <person name="Simon J."/>
            <person name="Campbell B.J."/>
            <person name="Hanson T.E."/>
            <person name="Woyke T."/>
            <person name="Klotz M.G."/>
            <person name="Hugenholtz P."/>
        </authorList>
    </citation>
    <scope>NUCLEOTIDE SEQUENCE [LARGE SCALE GENOMIC DNA]</scope>
    <source>
        <strain evidence="18">UBA12443</strain>
    </source>
</reference>
<dbReference type="PANTHER" id="PTHR36701">
    <property type="entry name" value="EPOXYQUEUOSINE REDUCTASE QUEH"/>
    <property type="match status" value="1"/>
</dbReference>
<feature type="binding site" evidence="17">
    <location>
        <position position="7"/>
    </location>
    <ligand>
        <name>[4Fe-4S] cluster</name>
        <dbReference type="ChEBI" id="CHEBI:49883"/>
    </ligand>
</feature>
<keyword evidence="8 17" id="KW-0479">Metal-binding</keyword>
<feature type="binding site" evidence="17">
    <location>
        <position position="90"/>
    </location>
    <ligand>
        <name>[4Fe-4S] cluster</name>
        <dbReference type="ChEBI" id="CHEBI:49883"/>
    </ligand>
</feature>
<comment type="pathway">
    <text evidence="2 17">tRNA modification; tRNA-queuosine biosynthesis.</text>
</comment>
<accession>A0A2D3WDQ7</accession>
<evidence type="ECO:0000256" key="8">
    <source>
        <dbReference type="ARBA" id="ARBA00022723"/>
    </source>
</evidence>
<keyword evidence="11 17" id="KW-0408">Iron</keyword>
<evidence type="ECO:0000313" key="19">
    <source>
        <dbReference type="Proteomes" id="UP000228859"/>
    </source>
</evidence>
<evidence type="ECO:0000256" key="11">
    <source>
        <dbReference type="ARBA" id="ARBA00023004"/>
    </source>
</evidence>
<evidence type="ECO:0000313" key="18">
    <source>
        <dbReference type="EMBL" id="DAB38025.1"/>
    </source>
</evidence>
<dbReference type="HAMAP" id="MF_02089">
    <property type="entry name" value="QueH"/>
    <property type="match status" value="1"/>
</dbReference>